<protein>
    <recommendedName>
        <fullName evidence="6">Oxygen sensor histidine kinase NreB</fullName>
        <ecNumber evidence="5">2.7.13.3</ecNumber>
    </recommendedName>
    <alternativeName>
        <fullName evidence="17">Nitrogen regulation protein B</fullName>
    </alternativeName>
</protein>
<evidence type="ECO:0000256" key="18">
    <source>
        <dbReference type="SAM" id="Phobius"/>
    </source>
</evidence>
<evidence type="ECO:0000313" key="21">
    <source>
        <dbReference type="EMBL" id="PDW03420.1"/>
    </source>
</evidence>
<name>A0A2A6RKP0_9CHLR</name>
<keyword evidence="13" id="KW-0408">Iron</keyword>
<proteinExistence type="predicted"/>
<evidence type="ECO:0000256" key="9">
    <source>
        <dbReference type="ARBA" id="ARBA00022553"/>
    </source>
</evidence>
<dbReference type="InterPro" id="IPR003660">
    <property type="entry name" value="HAMP_dom"/>
</dbReference>
<dbReference type="SMART" id="SM00304">
    <property type="entry name" value="HAMP"/>
    <property type="match status" value="1"/>
</dbReference>
<evidence type="ECO:0000256" key="15">
    <source>
        <dbReference type="ARBA" id="ARBA00023014"/>
    </source>
</evidence>
<evidence type="ECO:0000256" key="6">
    <source>
        <dbReference type="ARBA" id="ARBA00017322"/>
    </source>
</evidence>
<dbReference type="GO" id="GO:0005737">
    <property type="term" value="C:cytoplasm"/>
    <property type="evidence" value="ECO:0007669"/>
    <property type="project" value="UniProtKB-SubCell"/>
</dbReference>
<dbReference type="SUPFAM" id="SSF58104">
    <property type="entry name" value="Methyl-accepting chemotaxis protein (MCP) signaling domain"/>
    <property type="match status" value="1"/>
</dbReference>
<dbReference type="PANTHER" id="PTHR24421">
    <property type="entry name" value="NITRATE/NITRITE SENSOR PROTEIN NARX-RELATED"/>
    <property type="match status" value="1"/>
</dbReference>
<comment type="cofactor">
    <cofactor evidence="2">
        <name>[4Fe-4S] cluster</name>
        <dbReference type="ChEBI" id="CHEBI:49883"/>
    </cofactor>
</comment>
<dbReference type="EC" id="2.7.13.3" evidence="5"/>
<feature type="transmembrane region" description="Helical" evidence="18">
    <location>
        <begin position="193"/>
        <end position="226"/>
    </location>
</feature>
<dbReference type="EMBL" id="NQWI01000030">
    <property type="protein sequence ID" value="PDW03420.1"/>
    <property type="molecule type" value="Genomic_DNA"/>
</dbReference>
<dbReference type="Gene3D" id="1.20.5.1930">
    <property type="match status" value="1"/>
</dbReference>
<keyword evidence="18" id="KW-0472">Membrane</keyword>
<keyword evidence="7" id="KW-0004">4Fe-4S</keyword>
<evidence type="ECO:0000256" key="1">
    <source>
        <dbReference type="ARBA" id="ARBA00000085"/>
    </source>
</evidence>
<evidence type="ECO:0000256" key="12">
    <source>
        <dbReference type="ARBA" id="ARBA00022777"/>
    </source>
</evidence>
<comment type="caution">
    <text evidence="21">The sequence shown here is derived from an EMBL/GenBank/DDBJ whole genome shotgun (WGS) entry which is preliminary data.</text>
</comment>
<keyword evidence="9" id="KW-0597">Phosphoprotein</keyword>
<dbReference type="Pfam" id="PF02518">
    <property type="entry name" value="HATPase_c"/>
    <property type="match status" value="1"/>
</dbReference>
<evidence type="ECO:0000259" key="20">
    <source>
        <dbReference type="PROSITE" id="PS50885"/>
    </source>
</evidence>
<comment type="subcellular location">
    <subcellularLocation>
        <location evidence="4">Cytoplasm</location>
    </subcellularLocation>
    <subcellularLocation>
        <location evidence="3">Membrane</location>
    </subcellularLocation>
</comment>
<dbReference type="PRINTS" id="PR00344">
    <property type="entry name" value="BCTRLSENSOR"/>
</dbReference>
<evidence type="ECO:0000256" key="16">
    <source>
        <dbReference type="ARBA" id="ARBA00024827"/>
    </source>
</evidence>
<dbReference type="InterPro" id="IPR004358">
    <property type="entry name" value="Sig_transdc_His_kin-like_C"/>
</dbReference>
<dbReference type="GO" id="GO:0016020">
    <property type="term" value="C:membrane"/>
    <property type="evidence" value="ECO:0007669"/>
    <property type="project" value="UniProtKB-SubCell"/>
</dbReference>
<evidence type="ECO:0000256" key="8">
    <source>
        <dbReference type="ARBA" id="ARBA00022490"/>
    </source>
</evidence>
<feature type="domain" description="Histidine kinase" evidence="19">
    <location>
        <begin position="307"/>
        <end position="501"/>
    </location>
</feature>
<evidence type="ECO:0000256" key="5">
    <source>
        <dbReference type="ARBA" id="ARBA00012438"/>
    </source>
</evidence>
<evidence type="ECO:0000259" key="19">
    <source>
        <dbReference type="PROSITE" id="PS50109"/>
    </source>
</evidence>
<keyword evidence="15" id="KW-0411">Iron-sulfur</keyword>
<evidence type="ECO:0000256" key="11">
    <source>
        <dbReference type="ARBA" id="ARBA00022723"/>
    </source>
</evidence>
<evidence type="ECO:0000256" key="13">
    <source>
        <dbReference type="ARBA" id="ARBA00023004"/>
    </source>
</evidence>
<dbReference type="InterPro" id="IPR011712">
    <property type="entry name" value="Sig_transdc_His_kin_sub3_dim/P"/>
</dbReference>
<dbReference type="GO" id="GO:0046983">
    <property type="term" value="F:protein dimerization activity"/>
    <property type="evidence" value="ECO:0007669"/>
    <property type="project" value="InterPro"/>
</dbReference>
<dbReference type="RefSeq" id="WP_097643737.1">
    <property type="nucleotide sequence ID" value="NZ_NQWI01000030.1"/>
</dbReference>
<gene>
    <name evidence="21" type="ORF">CJ255_08810</name>
</gene>
<dbReference type="GO" id="GO:0046872">
    <property type="term" value="F:metal ion binding"/>
    <property type="evidence" value="ECO:0007669"/>
    <property type="project" value="UniProtKB-KW"/>
</dbReference>
<evidence type="ECO:0000256" key="7">
    <source>
        <dbReference type="ARBA" id="ARBA00022485"/>
    </source>
</evidence>
<evidence type="ECO:0000256" key="14">
    <source>
        <dbReference type="ARBA" id="ARBA00023012"/>
    </source>
</evidence>
<dbReference type="PROSITE" id="PS50885">
    <property type="entry name" value="HAMP"/>
    <property type="match status" value="1"/>
</dbReference>
<keyword evidence="22" id="KW-1185">Reference proteome</keyword>
<dbReference type="Gene3D" id="3.30.565.10">
    <property type="entry name" value="Histidine kinase-like ATPase, C-terminal domain"/>
    <property type="match status" value="1"/>
</dbReference>
<keyword evidence="18" id="KW-1133">Transmembrane helix</keyword>
<dbReference type="InterPro" id="IPR036890">
    <property type="entry name" value="HATPase_C_sf"/>
</dbReference>
<evidence type="ECO:0000256" key="2">
    <source>
        <dbReference type="ARBA" id="ARBA00001966"/>
    </source>
</evidence>
<dbReference type="InterPro" id="IPR005467">
    <property type="entry name" value="His_kinase_dom"/>
</dbReference>
<keyword evidence="11" id="KW-0479">Metal-binding</keyword>
<evidence type="ECO:0000313" key="22">
    <source>
        <dbReference type="Proteomes" id="UP000220527"/>
    </source>
</evidence>
<dbReference type="CDD" id="cd16917">
    <property type="entry name" value="HATPase_UhpB-NarQ-NarX-like"/>
    <property type="match status" value="1"/>
</dbReference>
<keyword evidence="14" id="KW-0902">Two-component regulatory system</keyword>
<dbReference type="Gene3D" id="6.10.340.10">
    <property type="match status" value="1"/>
</dbReference>
<dbReference type="PROSITE" id="PS50109">
    <property type="entry name" value="HIS_KIN"/>
    <property type="match status" value="1"/>
</dbReference>
<dbReference type="PANTHER" id="PTHR24421:SF61">
    <property type="entry name" value="OXYGEN SENSOR HISTIDINE KINASE NREB"/>
    <property type="match status" value="1"/>
</dbReference>
<dbReference type="InterPro" id="IPR003594">
    <property type="entry name" value="HATPase_dom"/>
</dbReference>
<evidence type="ECO:0000256" key="10">
    <source>
        <dbReference type="ARBA" id="ARBA00022679"/>
    </source>
</evidence>
<keyword evidence="18" id="KW-0812">Transmembrane</keyword>
<dbReference type="GO" id="GO:0000155">
    <property type="term" value="F:phosphorelay sensor kinase activity"/>
    <property type="evidence" value="ECO:0007669"/>
    <property type="project" value="InterPro"/>
</dbReference>
<dbReference type="Pfam" id="PF00672">
    <property type="entry name" value="HAMP"/>
    <property type="match status" value="1"/>
</dbReference>
<dbReference type="Pfam" id="PF07730">
    <property type="entry name" value="HisKA_3"/>
    <property type="match status" value="1"/>
</dbReference>
<dbReference type="CDD" id="cd06225">
    <property type="entry name" value="HAMP"/>
    <property type="match status" value="1"/>
</dbReference>
<dbReference type="Proteomes" id="UP000220527">
    <property type="component" value="Unassembled WGS sequence"/>
</dbReference>
<keyword evidence="12" id="KW-0418">Kinase</keyword>
<feature type="transmembrane region" description="Helical" evidence="18">
    <location>
        <begin position="20"/>
        <end position="43"/>
    </location>
</feature>
<keyword evidence="8" id="KW-0963">Cytoplasm</keyword>
<accession>A0A2A6RKP0</accession>
<evidence type="ECO:0000256" key="4">
    <source>
        <dbReference type="ARBA" id="ARBA00004496"/>
    </source>
</evidence>
<dbReference type="SUPFAM" id="SSF55874">
    <property type="entry name" value="ATPase domain of HSP90 chaperone/DNA topoisomerase II/histidine kinase"/>
    <property type="match status" value="1"/>
</dbReference>
<dbReference type="SUPFAM" id="SSF158472">
    <property type="entry name" value="HAMP domain-like"/>
    <property type="match status" value="1"/>
</dbReference>
<comment type="function">
    <text evidence="16">Member of the two-component regulatory system NreB/NreC involved in the control of dissimilatory nitrate/nitrite reduction in response to oxygen. NreB functions as a direct oxygen sensor histidine kinase which is autophosphorylated, in the absence of oxygen, probably at the conserved histidine residue, and transfers its phosphate group probably to a conserved aspartate residue of NreC. NreB/NreC activates the expression of the nitrate (narGHJI) and nitrite (nir) reductase operons, as well as the putative nitrate transporter gene narT.</text>
</comment>
<comment type="catalytic activity">
    <reaction evidence="1">
        <text>ATP + protein L-histidine = ADP + protein N-phospho-L-histidine.</text>
        <dbReference type="EC" id="2.7.13.3"/>
    </reaction>
</comment>
<dbReference type="OrthoDB" id="9781904at2"/>
<sequence>MLQTLRRRFASIRWKLTAAFMAVSLLLVLTMSVIFLGGLIFILNSSLLPTAVAESARDLATLVGDELADPQGNIDQLIDRLRRLSGSQGLPDPSGQGGAEVEEELLIVLLDREGRILRSTRDLELPLGQPIAALEPEPAGVLVELALGGLKDPSELGAWSRPDHQPIGVAPIFGADGELDGVIYLRIVNFPKLGVFIGALAPFALSLIVPWLIISAGMAMIYSWLVGRGFARRIVRLTEASIDLADGDLSKRIEDPSNDELGQLGRQFNTMADQLSANLRSLRMLAERNAQLAEQAALLAAVEERNRLARELHDSVSQELFSLTLLAAAAQRTLEQQPDVAATRLHEIEASARRALEETRSIIFALRPAILDGRGLAPALRDLTTALGERQGLIIKLEIVGEQRIPLEHEQALFRIVQEALANVSRHSGVRTADVQLHYHDTGVTLEVCDQGRGFDPQARRDPRAFGLQSMTERAQVLGGSLQLQSEPGQGTKLLVQLPLA</sequence>
<feature type="domain" description="HAMP" evidence="20">
    <location>
        <begin position="228"/>
        <end position="280"/>
    </location>
</feature>
<keyword evidence="10" id="KW-0808">Transferase</keyword>
<dbReference type="GO" id="GO:0051539">
    <property type="term" value="F:4 iron, 4 sulfur cluster binding"/>
    <property type="evidence" value="ECO:0007669"/>
    <property type="project" value="UniProtKB-KW"/>
</dbReference>
<organism evidence="21 22">
    <name type="scientific">Candidatus Viridilinea mediisalina</name>
    <dbReference type="NCBI Taxonomy" id="2024553"/>
    <lineage>
        <taxon>Bacteria</taxon>
        <taxon>Bacillati</taxon>
        <taxon>Chloroflexota</taxon>
        <taxon>Chloroflexia</taxon>
        <taxon>Chloroflexales</taxon>
        <taxon>Chloroflexineae</taxon>
        <taxon>Oscillochloridaceae</taxon>
        <taxon>Candidatus Viridilinea</taxon>
    </lineage>
</organism>
<evidence type="ECO:0000256" key="3">
    <source>
        <dbReference type="ARBA" id="ARBA00004370"/>
    </source>
</evidence>
<reference evidence="22" key="1">
    <citation type="submission" date="2017-08" db="EMBL/GenBank/DDBJ databases">
        <authorList>
            <person name="Grouzdev D.S."/>
            <person name="Gaisin V.A."/>
            <person name="Rysina M.S."/>
            <person name="Gorlenko V.M."/>
        </authorList>
    </citation>
    <scope>NUCLEOTIDE SEQUENCE [LARGE SCALE GENOMIC DNA]</scope>
    <source>
        <strain evidence="22">Kir15-3F</strain>
    </source>
</reference>
<dbReference type="InterPro" id="IPR050482">
    <property type="entry name" value="Sensor_HK_TwoCompSys"/>
</dbReference>
<evidence type="ECO:0000256" key="17">
    <source>
        <dbReference type="ARBA" id="ARBA00030800"/>
    </source>
</evidence>
<dbReference type="AlphaFoldDB" id="A0A2A6RKP0"/>